<comment type="caution">
    <text evidence="1">The sequence shown here is derived from an EMBL/GenBank/DDBJ whole genome shotgun (WGS) entry which is preliminary data.</text>
</comment>
<evidence type="ECO:0000313" key="2">
    <source>
        <dbReference type="Proteomes" id="UP000603545"/>
    </source>
</evidence>
<dbReference type="AlphaFoldDB" id="A0A8J6N4Q8"/>
<sequence length="136" mass="15999">MTKISPEEEEKRKKYIFDSMAPRRQKHILKKGYEAWDPFIKPKDPIDIRKDVSKRTTQTLVSEFMQTCDPETYTNEYGRGAFEFCLGIIDNDEKYRGMFDFARWYVELLKKEGKLELQQRTNSSQLAAGLASESKN</sequence>
<accession>A0A8J6N4Q8</accession>
<proteinExistence type="predicted"/>
<protein>
    <submittedName>
        <fullName evidence="1">Uncharacterized protein</fullName>
    </submittedName>
</protein>
<evidence type="ECO:0000313" key="1">
    <source>
        <dbReference type="EMBL" id="MBC8198543.1"/>
    </source>
</evidence>
<name>A0A8J6N4Q8_9BACT</name>
<organism evidence="1 2">
    <name type="scientific">Candidatus Desulfaltia bathyphila</name>
    <dbReference type="NCBI Taxonomy" id="2841697"/>
    <lineage>
        <taxon>Bacteria</taxon>
        <taxon>Pseudomonadati</taxon>
        <taxon>Thermodesulfobacteriota</taxon>
        <taxon>Desulfobacteria</taxon>
        <taxon>Desulfobacterales</taxon>
        <taxon>Desulfobacterales incertae sedis</taxon>
        <taxon>Candidatus Desulfaltia</taxon>
    </lineage>
</organism>
<dbReference type="Proteomes" id="UP000603545">
    <property type="component" value="Unassembled WGS sequence"/>
</dbReference>
<reference evidence="1 2" key="1">
    <citation type="submission" date="2020-08" db="EMBL/GenBank/DDBJ databases">
        <title>Bridging the membrane lipid divide: bacteria of the FCB group superphylum have the potential to synthesize archaeal ether lipids.</title>
        <authorList>
            <person name="Villanueva L."/>
            <person name="Von Meijenfeldt F.A.B."/>
            <person name="Westbye A.B."/>
            <person name="Yadav S."/>
            <person name="Hopmans E.C."/>
            <person name="Dutilh B.E."/>
            <person name="Sinninghe Damste J.S."/>
        </authorList>
    </citation>
    <scope>NUCLEOTIDE SEQUENCE [LARGE SCALE GENOMIC DNA]</scope>
    <source>
        <strain evidence="1">NIOZ-UU82</strain>
    </source>
</reference>
<gene>
    <name evidence="1" type="ORF">H8E80_00645</name>
</gene>
<dbReference type="EMBL" id="JACNLL010000009">
    <property type="protein sequence ID" value="MBC8198543.1"/>
    <property type="molecule type" value="Genomic_DNA"/>
</dbReference>